<gene>
    <name evidence="1" type="ORF">GGQ88_001968</name>
</gene>
<dbReference type="AlphaFoldDB" id="A0A7W5ZY59"/>
<dbReference type="EMBL" id="JACICY010000004">
    <property type="protein sequence ID" value="MBB3860699.1"/>
    <property type="molecule type" value="Genomic_DNA"/>
</dbReference>
<protein>
    <submittedName>
        <fullName evidence="1">Ferric-dicitrate binding protein FerR (Iron transport regulator)</fullName>
    </submittedName>
</protein>
<comment type="caution">
    <text evidence="1">The sequence shown here is derived from an EMBL/GenBank/DDBJ whole genome shotgun (WGS) entry which is preliminary data.</text>
</comment>
<proteinExistence type="predicted"/>
<dbReference type="Proteomes" id="UP000562395">
    <property type="component" value="Unassembled WGS sequence"/>
</dbReference>
<organism evidence="1 2">
    <name type="scientific">Novosphingobium hassiacum</name>
    <dbReference type="NCBI Taxonomy" id="173676"/>
    <lineage>
        <taxon>Bacteria</taxon>
        <taxon>Pseudomonadati</taxon>
        <taxon>Pseudomonadota</taxon>
        <taxon>Alphaproteobacteria</taxon>
        <taxon>Sphingomonadales</taxon>
        <taxon>Sphingomonadaceae</taxon>
        <taxon>Novosphingobium</taxon>
    </lineage>
</organism>
<evidence type="ECO:0000313" key="2">
    <source>
        <dbReference type="Proteomes" id="UP000562395"/>
    </source>
</evidence>
<keyword evidence="2" id="KW-1185">Reference proteome</keyword>
<accession>A0A7W5ZY59</accession>
<reference evidence="1 2" key="1">
    <citation type="submission" date="2020-08" db="EMBL/GenBank/DDBJ databases">
        <title>Genomic Encyclopedia of Type Strains, Phase IV (KMG-IV): sequencing the most valuable type-strain genomes for metagenomic binning, comparative biology and taxonomic classification.</title>
        <authorList>
            <person name="Goeker M."/>
        </authorList>
    </citation>
    <scope>NUCLEOTIDE SEQUENCE [LARGE SCALE GENOMIC DNA]</scope>
    <source>
        <strain evidence="1 2">DSM 14552</strain>
    </source>
</reference>
<evidence type="ECO:0000313" key="1">
    <source>
        <dbReference type="EMBL" id="MBB3860699.1"/>
    </source>
</evidence>
<dbReference type="RefSeq" id="WP_183612968.1">
    <property type="nucleotide sequence ID" value="NZ_JACICY010000004.1"/>
</dbReference>
<sequence>MDRSELVDQAVRLLNHANALQIRLEGSGLARRELSGSIRLDDPQGFVETLEALGGIAIDQRAGVIVVRSS</sequence>
<name>A0A7W5ZY59_9SPHN</name>